<sequence length="171" mass="19133">MMKTRRILGSLILLIIALPVLSFAQNEIEREISSLRGINELGFTVNLETNVTLNEKGEIEVTSIKDAARQRLAEAGIPLVSDREIESSADIPFLYMHINTMDAGRGLVPFSVSIRFYQPVKLQLNRDRQTSASTWETGMVGIVSYDRMNIIQESAVNLLGDFINDFNSVNN</sequence>
<comment type="caution">
    <text evidence="1">The sequence shown here is derived from an EMBL/GenBank/DDBJ whole genome shotgun (WGS) entry which is preliminary data.</text>
</comment>
<protein>
    <submittedName>
        <fullName evidence="1">Uncharacterized protein</fullName>
    </submittedName>
</protein>
<evidence type="ECO:0000313" key="1">
    <source>
        <dbReference type="EMBL" id="NGP75396.1"/>
    </source>
</evidence>
<name>A0A6M1STB8_9BACT</name>
<proteinExistence type="predicted"/>
<dbReference type="RefSeq" id="WP_165138665.1">
    <property type="nucleotide sequence ID" value="NZ_JAALLT010000001.1"/>
</dbReference>
<dbReference type="AlphaFoldDB" id="A0A6M1STB8"/>
<dbReference type="Proteomes" id="UP000473278">
    <property type="component" value="Unassembled WGS sequence"/>
</dbReference>
<keyword evidence="2" id="KW-1185">Reference proteome</keyword>
<accession>A0A6M1STB8</accession>
<reference evidence="1 2" key="1">
    <citation type="submission" date="2020-02" db="EMBL/GenBank/DDBJ databases">
        <title>Balneolaceae bacterium YR4-1, complete genome.</title>
        <authorList>
            <person name="Li Y."/>
            <person name="Wu S."/>
        </authorList>
    </citation>
    <scope>NUCLEOTIDE SEQUENCE [LARGE SCALE GENOMIC DNA]</scope>
    <source>
        <strain evidence="1 2">YR4-1</strain>
    </source>
</reference>
<gene>
    <name evidence="1" type="ORF">G3570_02040</name>
</gene>
<evidence type="ECO:0000313" key="2">
    <source>
        <dbReference type="Proteomes" id="UP000473278"/>
    </source>
</evidence>
<organism evidence="1 2">
    <name type="scientific">Halalkalibaculum roseum</name>
    <dbReference type="NCBI Taxonomy" id="2709311"/>
    <lineage>
        <taxon>Bacteria</taxon>
        <taxon>Pseudomonadati</taxon>
        <taxon>Balneolota</taxon>
        <taxon>Balneolia</taxon>
        <taxon>Balneolales</taxon>
        <taxon>Balneolaceae</taxon>
        <taxon>Halalkalibaculum</taxon>
    </lineage>
</organism>
<dbReference type="EMBL" id="JAALLT010000001">
    <property type="protein sequence ID" value="NGP75396.1"/>
    <property type="molecule type" value="Genomic_DNA"/>
</dbReference>